<keyword evidence="6" id="KW-1185">Reference proteome</keyword>
<name>A0AAV7ZR79_9EUKA</name>
<feature type="transmembrane region" description="Helical" evidence="1">
    <location>
        <begin position="123"/>
        <end position="140"/>
    </location>
</feature>
<reference evidence="4" key="1">
    <citation type="submission" date="2022-08" db="EMBL/GenBank/DDBJ databases">
        <title>Novel sulfate-reducing endosymbionts in the free-living metamonad Anaeramoeba.</title>
        <authorList>
            <person name="Jerlstrom-Hultqvist J."/>
            <person name="Cepicka I."/>
            <person name="Gallot-Lavallee L."/>
            <person name="Salas-Leiva D."/>
            <person name="Curtis B.A."/>
            <person name="Zahonova K."/>
            <person name="Pipaliya S."/>
            <person name="Dacks J."/>
            <person name="Roger A.J."/>
        </authorList>
    </citation>
    <scope>NUCLEOTIDE SEQUENCE</scope>
    <source>
        <strain evidence="4">Schooner1</strain>
    </source>
</reference>
<dbReference type="InterPro" id="IPR009457">
    <property type="entry name" value="THH1/TOM1/TOM3_dom"/>
</dbReference>
<evidence type="ECO:0000313" key="5">
    <source>
        <dbReference type="Proteomes" id="UP001146793"/>
    </source>
</evidence>
<evidence type="ECO:0000259" key="2">
    <source>
        <dbReference type="Pfam" id="PF06454"/>
    </source>
</evidence>
<accession>A0AAV7ZR79</accession>
<proteinExistence type="predicted"/>
<dbReference type="AlphaFoldDB" id="A0AAV7ZR79"/>
<feature type="transmembrane region" description="Helical" evidence="1">
    <location>
        <begin position="44"/>
        <end position="61"/>
    </location>
</feature>
<feature type="transmembrane region" description="Helical" evidence="1">
    <location>
        <begin position="187"/>
        <end position="211"/>
    </location>
</feature>
<evidence type="ECO:0000313" key="3">
    <source>
        <dbReference type="EMBL" id="KAJ3444118.1"/>
    </source>
</evidence>
<protein>
    <submittedName>
        <fullName evidence="3">Tobamovirus multiplication protein 1-like isoform x1</fullName>
    </submittedName>
</protein>
<feature type="transmembrane region" description="Helical" evidence="1">
    <location>
        <begin position="12"/>
        <end position="32"/>
    </location>
</feature>
<feature type="transmembrane region" description="Helical" evidence="1">
    <location>
        <begin position="223"/>
        <end position="245"/>
    </location>
</feature>
<feature type="transmembrane region" description="Helical" evidence="1">
    <location>
        <begin position="146"/>
        <end position="166"/>
    </location>
</feature>
<organism evidence="3 5">
    <name type="scientific">Anaeramoeba flamelloides</name>
    <dbReference type="NCBI Taxonomy" id="1746091"/>
    <lineage>
        <taxon>Eukaryota</taxon>
        <taxon>Metamonada</taxon>
        <taxon>Anaeramoebidae</taxon>
        <taxon>Anaeramoeba</taxon>
    </lineage>
</organism>
<keyword evidence="1" id="KW-1133">Transmembrane helix</keyword>
<evidence type="ECO:0000313" key="4">
    <source>
        <dbReference type="EMBL" id="KAJ6238903.1"/>
    </source>
</evidence>
<evidence type="ECO:0000256" key="1">
    <source>
        <dbReference type="SAM" id="Phobius"/>
    </source>
</evidence>
<keyword evidence="1" id="KW-0472">Membrane</keyword>
<sequence length="267" mass="31756">MKDEQKIEIIYTLLSSFYAIIFLISIVRIYLLFTRVQHLFYQKIFFIIASFGSLFRLLFWLEIGYDRKLFSPQVELDIRGFITVFFISAFLLLIFALVEMYFQQKGIRTIEGSRLSKRLARSFLFFDLFLVFFVILLGRYGSLLAISLFEVSIFLICGFGLCFYGYKVLKLFPPNSHSRIQKSTYRLFKIIVAITFIHTIRIPIIIIYSYYLFKKMTIVQDTLFSMFYWIIVECLPVLLITFFVFEIPAKQFYYRIDSDGSDPIIYD</sequence>
<feature type="transmembrane region" description="Helical" evidence="1">
    <location>
        <begin position="81"/>
        <end position="102"/>
    </location>
</feature>
<dbReference type="Proteomes" id="UP001150062">
    <property type="component" value="Unassembled WGS sequence"/>
</dbReference>
<dbReference type="Pfam" id="PF06454">
    <property type="entry name" value="THH1_TOM1-3_dom"/>
    <property type="match status" value="1"/>
</dbReference>
<keyword evidence="1" id="KW-0812">Transmembrane</keyword>
<evidence type="ECO:0000313" key="6">
    <source>
        <dbReference type="Proteomes" id="UP001150062"/>
    </source>
</evidence>
<feature type="domain" description="THH1/TOM1/TOM3" evidence="2">
    <location>
        <begin position="8"/>
        <end position="252"/>
    </location>
</feature>
<reference evidence="3" key="2">
    <citation type="submission" date="2022-08" db="EMBL/GenBank/DDBJ databases">
        <title>Novel sulphate-reducing endosymbionts in the free-living metamonad Anaeramoeba.</title>
        <authorList>
            <person name="Jerlstrom-Hultqvist J."/>
            <person name="Cepicka I."/>
            <person name="Gallot-Lavallee L."/>
            <person name="Salas-Leiva D."/>
            <person name="Curtis B.A."/>
            <person name="Zahonova K."/>
            <person name="Pipaliya S."/>
            <person name="Dacks J."/>
            <person name="Roger A.J."/>
        </authorList>
    </citation>
    <scope>NUCLEOTIDE SEQUENCE</scope>
    <source>
        <strain evidence="3">Busselton2</strain>
    </source>
</reference>
<dbReference type="EMBL" id="JANTQA010000023">
    <property type="protein sequence ID" value="KAJ3444118.1"/>
    <property type="molecule type" value="Genomic_DNA"/>
</dbReference>
<gene>
    <name evidence="3" type="ORF">M0812_09968</name>
    <name evidence="4" type="ORF">M0813_25486</name>
</gene>
<dbReference type="Proteomes" id="UP001146793">
    <property type="component" value="Unassembled WGS sequence"/>
</dbReference>
<dbReference type="EMBL" id="JAOAOG010000231">
    <property type="protein sequence ID" value="KAJ6238903.1"/>
    <property type="molecule type" value="Genomic_DNA"/>
</dbReference>
<comment type="caution">
    <text evidence="3">The sequence shown here is derived from an EMBL/GenBank/DDBJ whole genome shotgun (WGS) entry which is preliminary data.</text>
</comment>